<dbReference type="InParanoid" id="A0A6J2YFS2"/>
<gene>
    <name evidence="2" type="primary">LOC115887081</name>
</gene>
<dbReference type="KEGG" id="soy:115887081"/>
<keyword evidence="1" id="KW-1185">Reference proteome</keyword>
<evidence type="ECO:0000313" key="1">
    <source>
        <dbReference type="Proteomes" id="UP000504635"/>
    </source>
</evidence>
<proteinExistence type="predicted"/>
<organism evidence="1 2">
    <name type="scientific">Sitophilus oryzae</name>
    <name type="common">Rice weevil</name>
    <name type="synonym">Curculio oryzae</name>
    <dbReference type="NCBI Taxonomy" id="7048"/>
    <lineage>
        <taxon>Eukaryota</taxon>
        <taxon>Metazoa</taxon>
        <taxon>Ecdysozoa</taxon>
        <taxon>Arthropoda</taxon>
        <taxon>Hexapoda</taxon>
        <taxon>Insecta</taxon>
        <taxon>Pterygota</taxon>
        <taxon>Neoptera</taxon>
        <taxon>Endopterygota</taxon>
        <taxon>Coleoptera</taxon>
        <taxon>Polyphaga</taxon>
        <taxon>Cucujiformia</taxon>
        <taxon>Curculionidae</taxon>
        <taxon>Dryophthorinae</taxon>
        <taxon>Sitophilus</taxon>
    </lineage>
</organism>
<dbReference type="AlphaFoldDB" id="A0A6J2YFS2"/>
<reference evidence="2" key="1">
    <citation type="submission" date="2025-08" db="UniProtKB">
        <authorList>
            <consortium name="RefSeq"/>
        </authorList>
    </citation>
    <scope>IDENTIFICATION</scope>
    <source>
        <tissue evidence="2">Gonads</tissue>
    </source>
</reference>
<sequence>MYQANFYNQLSTSVSLDKQIKKVEEFRTKRSEILISEYYINKSRSKWVSVGFLLERKYTPVMKLGGYKYNQHIVFNEDQWISFLNNQGVMLSFIYSNSYGWRPMQGDGYEIHFIFMGDSRVIKITQDGGNELYLAGDTINELVNLVNLVKYRFDMLKFQEFSKYYNTIVSGVSLQNGDLIKNIYDVITPNPNSANVCCVLELLQFYPDCVIEDVETFACNEFVKSIIKK</sequence>
<name>A0A6J2YFS2_SITOR</name>
<dbReference type="Proteomes" id="UP000504635">
    <property type="component" value="Unplaced"/>
</dbReference>
<accession>A0A6J2YFS2</accession>
<dbReference type="GeneID" id="115887081"/>
<evidence type="ECO:0000313" key="2">
    <source>
        <dbReference type="RefSeq" id="XP_030762262.1"/>
    </source>
</evidence>
<dbReference type="RefSeq" id="XP_030762262.1">
    <property type="nucleotide sequence ID" value="XM_030906402.1"/>
</dbReference>
<protein>
    <submittedName>
        <fullName evidence="2">Uncharacterized protein LOC115887081</fullName>
    </submittedName>
</protein>
<dbReference type="OrthoDB" id="6768731at2759"/>